<feature type="compositionally biased region" description="Polar residues" evidence="1">
    <location>
        <begin position="103"/>
        <end position="135"/>
    </location>
</feature>
<evidence type="ECO:0000313" key="2">
    <source>
        <dbReference type="Proteomes" id="UP000887540"/>
    </source>
</evidence>
<dbReference type="WBParaSite" id="ACRNAN_scaffold11994.g23766.t1">
    <property type="protein sequence ID" value="ACRNAN_scaffold11994.g23766.t1"/>
    <property type="gene ID" value="ACRNAN_scaffold11994.g23766"/>
</dbReference>
<feature type="compositionally biased region" description="Low complexity" evidence="1">
    <location>
        <begin position="83"/>
        <end position="98"/>
    </location>
</feature>
<organism evidence="2 3">
    <name type="scientific">Acrobeloides nanus</name>
    <dbReference type="NCBI Taxonomy" id="290746"/>
    <lineage>
        <taxon>Eukaryota</taxon>
        <taxon>Metazoa</taxon>
        <taxon>Ecdysozoa</taxon>
        <taxon>Nematoda</taxon>
        <taxon>Chromadorea</taxon>
        <taxon>Rhabditida</taxon>
        <taxon>Tylenchina</taxon>
        <taxon>Cephalobomorpha</taxon>
        <taxon>Cephaloboidea</taxon>
        <taxon>Cephalobidae</taxon>
        <taxon>Acrobeloides</taxon>
    </lineage>
</organism>
<name>A0A914CLN4_9BILA</name>
<feature type="compositionally biased region" description="Polar residues" evidence="1">
    <location>
        <begin position="66"/>
        <end position="79"/>
    </location>
</feature>
<feature type="region of interest" description="Disordered" evidence="1">
    <location>
        <begin position="1"/>
        <end position="27"/>
    </location>
</feature>
<evidence type="ECO:0000313" key="3">
    <source>
        <dbReference type="WBParaSite" id="ACRNAN_scaffold11994.g23766.t1"/>
    </source>
</evidence>
<reference evidence="3" key="1">
    <citation type="submission" date="2022-11" db="UniProtKB">
        <authorList>
            <consortium name="WormBaseParasite"/>
        </authorList>
    </citation>
    <scope>IDENTIFICATION</scope>
</reference>
<protein>
    <submittedName>
        <fullName evidence="3">Uncharacterized protein</fullName>
    </submittedName>
</protein>
<accession>A0A914CLN4</accession>
<sequence>MTTNCLRQYSSSSSGSPKIVARRPKKEGDEFSAYRHLCEVRMRRLERYKKAKSFCSLEDEAACSSSLQQQMSSAGSSGHESLRSTISSTIESIPPSGIDHCHSSSMSDSLPSQARSSDGSHRPASQVSSANSVVESQFEVLREKM</sequence>
<feature type="region of interest" description="Disordered" evidence="1">
    <location>
        <begin position="66"/>
        <end position="145"/>
    </location>
</feature>
<dbReference type="Proteomes" id="UP000887540">
    <property type="component" value="Unplaced"/>
</dbReference>
<feature type="compositionally biased region" description="Polar residues" evidence="1">
    <location>
        <begin position="1"/>
        <end position="16"/>
    </location>
</feature>
<evidence type="ECO:0000256" key="1">
    <source>
        <dbReference type="SAM" id="MobiDB-lite"/>
    </source>
</evidence>
<dbReference type="AlphaFoldDB" id="A0A914CLN4"/>
<keyword evidence="2" id="KW-1185">Reference proteome</keyword>
<proteinExistence type="predicted"/>